<evidence type="ECO:0000313" key="2">
    <source>
        <dbReference type="Proteomes" id="UP001243330"/>
    </source>
</evidence>
<proteinExistence type="predicted"/>
<name>A0AAD9AJH8_9PEZI</name>
<reference evidence="1" key="1">
    <citation type="submission" date="2023-01" db="EMBL/GenBank/DDBJ databases">
        <title>Colletotrichum chrysophilum M932 genome sequence.</title>
        <authorList>
            <person name="Baroncelli R."/>
        </authorList>
    </citation>
    <scope>NUCLEOTIDE SEQUENCE</scope>
    <source>
        <strain evidence="1">M932</strain>
    </source>
</reference>
<accession>A0AAD9AJH8</accession>
<dbReference type="AlphaFoldDB" id="A0AAD9AJH8"/>
<comment type="caution">
    <text evidence="1">The sequence shown here is derived from an EMBL/GenBank/DDBJ whole genome shotgun (WGS) entry which is preliminary data.</text>
</comment>
<dbReference type="Proteomes" id="UP001243330">
    <property type="component" value="Unassembled WGS sequence"/>
</dbReference>
<evidence type="ECO:0000313" key="1">
    <source>
        <dbReference type="EMBL" id="KAK1847822.1"/>
    </source>
</evidence>
<sequence length="120" mass="13368">MPSRFGPTSPVILPQAPIFGPYHPPTVNSHRSCMVHRAGILTGLLAGSSFYRFISRPEKWRHWEEQAEKFVFGRLSTVEKPNQSTRIPRLTMFMGSMSLGEGAGLASTWGRLRSLPTAGR</sequence>
<dbReference type="EMBL" id="JAQOWY010000190">
    <property type="protein sequence ID" value="KAK1847822.1"/>
    <property type="molecule type" value="Genomic_DNA"/>
</dbReference>
<gene>
    <name evidence="1" type="ORF">CCHR01_09549</name>
</gene>
<organism evidence="1 2">
    <name type="scientific">Colletotrichum chrysophilum</name>
    <dbReference type="NCBI Taxonomy" id="1836956"/>
    <lineage>
        <taxon>Eukaryota</taxon>
        <taxon>Fungi</taxon>
        <taxon>Dikarya</taxon>
        <taxon>Ascomycota</taxon>
        <taxon>Pezizomycotina</taxon>
        <taxon>Sordariomycetes</taxon>
        <taxon>Hypocreomycetidae</taxon>
        <taxon>Glomerellales</taxon>
        <taxon>Glomerellaceae</taxon>
        <taxon>Colletotrichum</taxon>
        <taxon>Colletotrichum gloeosporioides species complex</taxon>
    </lineage>
</organism>
<protein>
    <submittedName>
        <fullName evidence="1">Uncharacterized protein</fullName>
    </submittedName>
</protein>
<keyword evidence="2" id="KW-1185">Reference proteome</keyword>